<feature type="region of interest" description="Disordered" evidence="1">
    <location>
        <begin position="1"/>
        <end position="68"/>
    </location>
</feature>
<proteinExistence type="predicted"/>
<feature type="compositionally biased region" description="Polar residues" evidence="1">
    <location>
        <begin position="210"/>
        <end position="220"/>
    </location>
</feature>
<keyword evidence="3" id="KW-1185">Reference proteome</keyword>
<dbReference type="AlphaFoldDB" id="A0A9P5MNJ8"/>
<feature type="compositionally biased region" description="Low complexity" evidence="1">
    <location>
        <begin position="180"/>
        <end position="196"/>
    </location>
</feature>
<dbReference type="Proteomes" id="UP000759537">
    <property type="component" value="Unassembled WGS sequence"/>
</dbReference>
<evidence type="ECO:0000313" key="2">
    <source>
        <dbReference type="EMBL" id="KAF8475132.1"/>
    </source>
</evidence>
<organism evidence="2 3">
    <name type="scientific">Russula ochroleuca</name>
    <dbReference type="NCBI Taxonomy" id="152965"/>
    <lineage>
        <taxon>Eukaryota</taxon>
        <taxon>Fungi</taxon>
        <taxon>Dikarya</taxon>
        <taxon>Basidiomycota</taxon>
        <taxon>Agaricomycotina</taxon>
        <taxon>Agaricomycetes</taxon>
        <taxon>Russulales</taxon>
        <taxon>Russulaceae</taxon>
        <taxon>Russula</taxon>
    </lineage>
</organism>
<dbReference type="EMBL" id="WHVB01000016">
    <property type="protein sequence ID" value="KAF8475132.1"/>
    <property type="molecule type" value="Genomic_DNA"/>
</dbReference>
<name>A0A9P5MNJ8_9AGAM</name>
<comment type="caution">
    <text evidence="2">The sequence shown here is derived from an EMBL/GenBank/DDBJ whole genome shotgun (WGS) entry which is preliminary data.</text>
</comment>
<evidence type="ECO:0000256" key="1">
    <source>
        <dbReference type="SAM" id="MobiDB-lite"/>
    </source>
</evidence>
<evidence type="ECO:0000313" key="3">
    <source>
        <dbReference type="Proteomes" id="UP000759537"/>
    </source>
</evidence>
<reference evidence="2" key="1">
    <citation type="submission" date="2019-10" db="EMBL/GenBank/DDBJ databases">
        <authorList>
            <consortium name="DOE Joint Genome Institute"/>
            <person name="Kuo A."/>
            <person name="Miyauchi S."/>
            <person name="Kiss E."/>
            <person name="Drula E."/>
            <person name="Kohler A."/>
            <person name="Sanchez-Garcia M."/>
            <person name="Andreopoulos B."/>
            <person name="Barry K.W."/>
            <person name="Bonito G."/>
            <person name="Buee M."/>
            <person name="Carver A."/>
            <person name="Chen C."/>
            <person name="Cichocki N."/>
            <person name="Clum A."/>
            <person name="Culley D."/>
            <person name="Crous P.W."/>
            <person name="Fauchery L."/>
            <person name="Girlanda M."/>
            <person name="Hayes R."/>
            <person name="Keri Z."/>
            <person name="LaButti K."/>
            <person name="Lipzen A."/>
            <person name="Lombard V."/>
            <person name="Magnuson J."/>
            <person name="Maillard F."/>
            <person name="Morin E."/>
            <person name="Murat C."/>
            <person name="Nolan M."/>
            <person name="Ohm R."/>
            <person name="Pangilinan J."/>
            <person name="Pereira M."/>
            <person name="Perotto S."/>
            <person name="Peter M."/>
            <person name="Riley R."/>
            <person name="Sitrit Y."/>
            <person name="Stielow B."/>
            <person name="Szollosi G."/>
            <person name="Zifcakova L."/>
            <person name="Stursova M."/>
            <person name="Spatafora J.W."/>
            <person name="Tedersoo L."/>
            <person name="Vaario L.-M."/>
            <person name="Yamada A."/>
            <person name="Yan M."/>
            <person name="Wang P."/>
            <person name="Xu J."/>
            <person name="Bruns T."/>
            <person name="Baldrian P."/>
            <person name="Vilgalys R."/>
            <person name="Henrissat B."/>
            <person name="Grigoriev I.V."/>
            <person name="Hibbett D."/>
            <person name="Nagy L.G."/>
            <person name="Martin F.M."/>
        </authorList>
    </citation>
    <scope>NUCLEOTIDE SEQUENCE</scope>
    <source>
        <strain evidence="2">Prilba</strain>
    </source>
</reference>
<feature type="region of interest" description="Disordered" evidence="1">
    <location>
        <begin position="180"/>
        <end position="220"/>
    </location>
</feature>
<sequence length="220" mass="23806">MTHEEPENEVSNSLRSTERGGEGGGMTTLKSHSWQTGDLAERSEWVTGGGKSVVEAKSPNEVEAGRASGGELHVAPATCLNERYGSKDIPYLSVPHSPSINVEPTMSTSKLPEGHKPDTINNPDMLRALVDWLLGAPGLRIGTLHRTGVIETILEISHRTRYTGTNPLYWAHELYAHFQPPAGPPQAQAHPTGPAPREASLGSEDPINLISESIRNQELQ</sequence>
<gene>
    <name evidence="2" type="ORF">DFH94DRAFT_846490</name>
</gene>
<reference evidence="2" key="2">
    <citation type="journal article" date="2020" name="Nat. Commun.">
        <title>Large-scale genome sequencing of mycorrhizal fungi provides insights into the early evolution of symbiotic traits.</title>
        <authorList>
            <person name="Miyauchi S."/>
            <person name="Kiss E."/>
            <person name="Kuo A."/>
            <person name="Drula E."/>
            <person name="Kohler A."/>
            <person name="Sanchez-Garcia M."/>
            <person name="Morin E."/>
            <person name="Andreopoulos B."/>
            <person name="Barry K.W."/>
            <person name="Bonito G."/>
            <person name="Buee M."/>
            <person name="Carver A."/>
            <person name="Chen C."/>
            <person name="Cichocki N."/>
            <person name="Clum A."/>
            <person name="Culley D."/>
            <person name="Crous P.W."/>
            <person name="Fauchery L."/>
            <person name="Girlanda M."/>
            <person name="Hayes R.D."/>
            <person name="Keri Z."/>
            <person name="LaButti K."/>
            <person name="Lipzen A."/>
            <person name="Lombard V."/>
            <person name="Magnuson J."/>
            <person name="Maillard F."/>
            <person name="Murat C."/>
            <person name="Nolan M."/>
            <person name="Ohm R.A."/>
            <person name="Pangilinan J."/>
            <person name="Pereira M.F."/>
            <person name="Perotto S."/>
            <person name="Peter M."/>
            <person name="Pfister S."/>
            <person name="Riley R."/>
            <person name="Sitrit Y."/>
            <person name="Stielow J.B."/>
            <person name="Szollosi G."/>
            <person name="Zifcakova L."/>
            <person name="Stursova M."/>
            <person name="Spatafora J.W."/>
            <person name="Tedersoo L."/>
            <person name="Vaario L.M."/>
            <person name="Yamada A."/>
            <person name="Yan M."/>
            <person name="Wang P."/>
            <person name="Xu J."/>
            <person name="Bruns T."/>
            <person name="Baldrian P."/>
            <person name="Vilgalys R."/>
            <person name="Dunand C."/>
            <person name="Henrissat B."/>
            <person name="Grigoriev I.V."/>
            <person name="Hibbett D."/>
            <person name="Nagy L.G."/>
            <person name="Martin F.M."/>
        </authorList>
    </citation>
    <scope>NUCLEOTIDE SEQUENCE</scope>
    <source>
        <strain evidence="2">Prilba</strain>
    </source>
</reference>
<protein>
    <submittedName>
        <fullName evidence="2">Uncharacterized protein</fullName>
    </submittedName>
</protein>
<accession>A0A9P5MNJ8</accession>